<gene>
    <name evidence="3" type="ORF">THC_1414</name>
</gene>
<dbReference type="OrthoDB" id="9782395at2"/>
<evidence type="ECO:0000313" key="4">
    <source>
        <dbReference type="Proteomes" id="UP000068196"/>
    </source>
</evidence>
<evidence type="ECO:0000256" key="1">
    <source>
        <dbReference type="SAM" id="Phobius"/>
    </source>
</evidence>
<dbReference type="InterPro" id="IPR003848">
    <property type="entry name" value="DUF218"/>
</dbReference>
<keyword evidence="4" id="KW-1185">Reference proteome</keyword>
<keyword evidence="1" id="KW-1133">Transmembrane helix</keyword>
<evidence type="ECO:0000259" key="2">
    <source>
        <dbReference type="Pfam" id="PF02698"/>
    </source>
</evidence>
<dbReference type="RefSeq" id="WP_068515315.1">
    <property type="nucleotide sequence ID" value="NZ_AP014945.1"/>
</dbReference>
<feature type="domain" description="DUF218" evidence="2">
    <location>
        <begin position="88"/>
        <end position="244"/>
    </location>
</feature>
<reference evidence="3 4" key="1">
    <citation type="journal article" date="2016" name="Int. J. Syst. Evol. Microbiol.">
        <title>Caldimicrobium thiodismutans sp. nov., a sulfur-disproportionating bacterium isolated from a hot spring, and emended description of the genus Caldimicrobium.</title>
        <authorList>
            <person name="Kojima H."/>
            <person name="Umezawa K."/>
            <person name="Fukui M."/>
        </authorList>
    </citation>
    <scope>NUCLEOTIDE SEQUENCE [LARGE SCALE GENOMIC DNA]</scope>
    <source>
        <strain evidence="3 4">TF1</strain>
    </source>
</reference>
<keyword evidence="1" id="KW-0472">Membrane</keyword>
<feature type="transmembrane region" description="Helical" evidence="1">
    <location>
        <begin position="12"/>
        <end position="35"/>
    </location>
</feature>
<proteinExistence type="predicted"/>
<dbReference type="CDD" id="cd06259">
    <property type="entry name" value="YdcF-like"/>
    <property type="match status" value="1"/>
</dbReference>
<protein>
    <recommendedName>
        <fullName evidence="2">DUF218 domain-containing protein</fullName>
    </recommendedName>
</protein>
<reference evidence="4" key="2">
    <citation type="journal article" date="2016" name="Int. J. Syst. Evol. Microbiol.">
        <title>Caldimicrobium thiodismutans sp. nov., a sulfur-disproportionating bacterium isolated from a hot spring.</title>
        <authorList>
            <person name="Kojima H."/>
            <person name="Umezawa K."/>
            <person name="Fukui M."/>
        </authorList>
    </citation>
    <scope>NUCLEOTIDE SEQUENCE [LARGE SCALE GENOMIC DNA]</scope>
    <source>
        <strain evidence="4">TF1</strain>
    </source>
</reference>
<feature type="transmembrane region" description="Helical" evidence="1">
    <location>
        <begin position="44"/>
        <end position="66"/>
    </location>
</feature>
<dbReference type="EMBL" id="AP014945">
    <property type="protein sequence ID" value="BAU23779.1"/>
    <property type="molecule type" value="Genomic_DNA"/>
</dbReference>
<name>A0A0U5AIN6_9BACT</name>
<keyword evidence="1" id="KW-0812">Transmembrane</keyword>
<evidence type="ECO:0000313" key="3">
    <source>
        <dbReference type="EMBL" id="BAU23779.1"/>
    </source>
</evidence>
<sequence>MPDLTFLLKKIILYLFYPSTLIFLFLLAVSIYVLLGKRRGRRRFLLFLAIFLYYLSTTPFLPYFLLKNLEKDYPIPSEEELSKIKNLVVLTGRIYGDPGLSLEERFSRETLIRFLVALEIKKKYPEKKLWIVGGSFEGKGAGYLQELAEKWGVKVEALDTPLDTLRSAKEVKKIIPPGEPFYLLTSAYHLPRAIFLFKKEGLNPLPYPTNYNYPLCKPSRLFLYIFPHDLYLNLTNLAFQEYLALTYYKIKYFIKRT</sequence>
<dbReference type="Pfam" id="PF02698">
    <property type="entry name" value="DUF218"/>
    <property type="match status" value="1"/>
</dbReference>
<accession>A0A0U5AIN6</accession>
<dbReference type="STRING" id="1653476.THC_1414"/>
<organism evidence="3 4">
    <name type="scientific">Caldimicrobium thiodismutans</name>
    <dbReference type="NCBI Taxonomy" id="1653476"/>
    <lineage>
        <taxon>Bacteria</taxon>
        <taxon>Pseudomonadati</taxon>
        <taxon>Thermodesulfobacteriota</taxon>
        <taxon>Thermodesulfobacteria</taxon>
        <taxon>Thermodesulfobacteriales</taxon>
        <taxon>Thermodesulfobacteriaceae</taxon>
        <taxon>Caldimicrobium</taxon>
    </lineage>
</organism>
<dbReference type="AlphaFoldDB" id="A0A0U5AIN6"/>
<dbReference type="Proteomes" id="UP000068196">
    <property type="component" value="Chromosome"/>
</dbReference>
<dbReference type="KEGG" id="cthi:THC_1414"/>